<dbReference type="PANTHER" id="PTHR34389">
    <property type="entry name" value="L-RHAMNOSE MUTAROTASE"/>
    <property type="match status" value="1"/>
</dbReference>
<dbReference type="EC" id="5.1.3.32" evidence="5"/>
<name>B8R8U6_9BACT</name>
<dbReference type="SUPFAM" id="SSF54909">
    <property type="entry name" value="Dimeric alpha+beta barrel"/>
    <property type="match status" value="1"/>
</dbReference>
<dbReference type="AlphaFoldDB" id="B8R8U6"/>
<organism evidence="7">
    <name type="scientific">uncultured bacterium 1042</name>
    <dbReference type="NCBI Taxonomy" id="548897"/>
    <lineage>
        <taxon>Bacteria</taxon>
        <taxon>environmental samples</taxon>
    </lineage>
</organism>
<sequence>MLPLDIAVLRAQPDGLAGEPPQHRGMRSPSIDEHHDASVVKTTSLAADGEASLARHGEVLARHDRGRVLPLIVGAPGDPLIGRLADCVSQEEEKMSERIAFRMNLNPGQAAEYKKRHDEIWPELSQALRDAGISDYTIWLDPETNHLFATLVRSADHTMAELPKTEINRRWWDFMADVMEYNASNEPLVVPLQKVFHME</sequence>
<protein>
    <recommendedName>
        <fullName evidence="5">L-rhamnose mutarotase</fullName>
        <ecNumber evidence="5">5.1.3.32</ecNumber>
    </recommendedName>
</protein>
<dbReference type="EMBL" id="EU910854">
    <property type="protein sequence ID" value="ACF98102.1"/>
    <property type="molecule type" value="Genomic_DNA"/>
</dbReference>
<accession>B8R8U6</accession>
<dbReference type="InterPro" id="IPR013448">
    <property type="entry name" value="L-rhamnose_mutarotase"/>
</dbReference>
<dbReference type="HAMAP" id="MF_01663">
    <property type="entry name" value="L_rham_rotase"/>
    <property type="match status" value="1"/>
</dbReference>
<dbReference type="InterPro" id="IPR011008">
    <property type="entry name" value="Dimeric_a/b-barrel"/>
</dbReference>
<dbReference type="GO" id="GO:0019301">
    <property type="term" value="P:rhamnose catabolic process"/>
    <property type="evidence" value="ECO:0007669"/>
    <property type="project" value="UniProtKB-UniRule"/>
</dbReference>
<keyword evidence="2" id="KW-0413">Isomerase</keyword>
<evidence type="ECO:0000256" key="4">
    <source>
        <dbReference type="ARBA" id="ARBA00023308"/>
    </source>
</evidence>
<evidence type="ECO:0000313" key="7">
    <source>
        <dbReference type="EMBL" id="ACF98102.1"/>
    </source>
</evidence>
<dbReference type="PANTHER" id="PTHR34389:SF2">
    <property type="entry name" value="L-RHAMNOSE MUTAROTASE"/>
    <property type="match status" value="1"/>
</dbReference>
<keyword evidence="3" id="KW-0119">Carbohydrate metabolism</keyword>
<feature type="region of interest" description="Disordered" evidence="6">
    <location>
        <begin position="12"/>
        <end position="33"/>
    </location>
</feature>
<reference evidence="7" key="1">
    <citation type="journal article" date="2009" name="Appl. Environ. Microbiol.">
        <title>Characterization of denitrification gene clusters of soil bacteria via a metagenomic approach.</title>
        <authorList>
            <person name="Demaneche S."/>
            <person name="Philippot L."/>
            <person name="David M.M."/>
            <person name="Navarro E."/>
            <person name="Vogel T.M."/>
            <person name="Simonet P."/>
        </authorList>
    </citation>
    <scope>NUCLEOTIDE SEQUENCE</scope>
</reference>
<dbReference type="InterPro" id="IPR008000">
    <property type="entry name" value="Rham/fucose_mutarotase"/>
</dbReference>
<keyword evidence="1" id="KW-0963">Cytoplasm</keyword>
<evidence type="ECO:0000256" key="1">
    <source>
        <dbReference type="ARBA" id="ARBA00022490"/>
    </source>
</evidence>
<dbReference type="NCBIfam" id="TIGR02625">
    <property type="entry name" value="YiiL_rotase"/>
    <property type="match status" value="1"/>
</dbReference>
<evidence type="ECO:0000256" key="3">
    <source>
        <dbReference type="ARBA" id="ARBA00023277"/>
    </source>
</evidence>
<dbReference type="GO" id="GO:0005737">
    <property type="term" value="C:cytoplasm"/>
    <property type="evidence" value="ECO:0007669"/>
    <property type="project" value="InterPro"/>
</dbReference>
<evidence type="ECO:0000256" key="2">
    <source>
        <dbReference type="ARBA" id="ARBA00023235"/>
    </source>
</evidence>
<dbReference type="Pfam" id="PF05336">
    <property type="entry name" value="rhaM"/>
    <property type="match status" value="1"/>
</dbReference>
<evidence type="ECO:0000256" key="6">
    <source>
        <dbReference type="SAM" id="MobiDB-lite"/>
    </source>
</evidence>
<proteinExistence type="inferred from homology"/>
<keyword evidence="4" id="KW-0684">Rhamnose metabolism</keyword>
<dbReference type="GO" id="GO:0062192">
    <property type="term" value="F:L-rhamnose mutarotase activity"/>
    <property type="evidence" value="ECO:0007669"/>
    <property type="project" value="UniProtKB-UniRule"/>
</dbReference>
<dbReference type="Gene3D" id="3.30.70.100">
    <property type="match status" value="1"/>
</dbReference>
<evidence type="ECO:0000256" key="5">
    <source>
        <dbReference type="NCBIfam" id="TIGR02625"/>
    </source>
</evidence>